<dbReference type="Pfam" id="PF00749">
    <property type="entry name" value="tRNA-synt_1c"/>
    <property type="match status" value="1"/>
</dbReference>
<dbReference type="GO" id="GO:0000049">
    <property type="term" value="F:tRNA binding"/>
    <property type="evidence" value="ECO:0007669"/>
    <property type="project" value="InterPro"/>
</dbReference>
<dbReference type="Pfam" id="PF19269">
    <property type="entry name" value="Anticodon_2"/>
    <property type="match status" value="1"/>
</dbReference>
<dbReference type="AlphaFoldDB" id="A0A1F7GLN6"/>
<comment type="cofactor">
    <cofactor evidence="7">
        <name>Zn(2+)</name>
        <dbReference type="ChEBI" id="CHEBI:29105"/>
    </cofactor>
    <text evidence="7">Binds 1 zinc ion per subunit.</text>
</comment>
<feature type="domain" description="Glutamyl/glutaminyl-tRNA synthetase class Ib catalytic" evidence="8">
    <location>
        <begin position="1"/>
        <end position="318"/>
    </location>
</feature>
<dbReference type="PANTHER" id="PTHR43311:SF2">
    <property type="entry name" value="GLUTAMATE--TRNA LIGASE, MITOCHONDRIAL-RELATED"/>
    <property type="match status" value="1"/>
</dbReference>
<evidence type="ECO:0000256" key="6">
    <source>
        <dbReference type="ARBA" id="ARBA00023146"/>
    </source>
</evidence>
<dbReference type="GO" id="GO:0006424">
    <property type="term" value="P:glutamyl-tRNA aminoacylation"/>
    <property type="evidence" value="ECO:0007669"/>
    <property type="project" value="UniProtKB-UniRule"/>
</dbReference>
<dbReference type="EMBL" id="MFZH01000004">
    <property type="protein sequence ID" value="OGK19821.1"/>
    <property type="molecule type" value="Genomic_DNA"/>
</dbReference>
<dbReference type="PRINTS" id="PR00987">
    <property type="entry name" value="TRNASYNTHGLU"/>
</dbReference>
<keyword evidence="7" id="KW-0862">Zinc</keyword>
<dbReference type="SUPFAM" id="SSF52374">
    <property type="entry name" value="Nucleotidylyl transferase"/>
    <property type="match status" value="1"/>
</dbReference>
<keyword evidence="3 7" id="KW-0547">Nucleotide-binding</keyword>
<protein>
    <recommendedName>
        <fullName evidence="7">Glutamate--tRNA ligase</fullName>
        <ecNumber evidence="7">6.1.1.17</ecNumber>
    </recommendedName>
    <alternativeName>
        <fullName evidence="7">Glutamyl-tRNA synthetase</fullName>
        <shortName evidence="7">GluRS</shortName>
    </alternativeName>
</protein>
<accession>A0A1F7GLN6</accession>
<evidence type="ECO:0000256" key="4">
    <source>
        <dbReference type="ARBA" id="ARBA00022840"/>
    </source>
</evidence>
<evidence type="ECO:0000259" key="9">
    <source>
        <dbReference type="Pfam" id="PF19269"/>
    </source>
</evidence>
<evidence type="ECO:0000313" key="10">
    <source>
        <dbReference type="EMBL" id="OGK19821.1"/>
    </source>
</evidence>
<keyword evidence="7" id="KW-0479">Metal-binding</keyword>
<proteinExistence type="inferred from homology"/>
<comment type="caution">
    <text evidence="10">The sequence shown here is derived from an EMBL/GenBank/DDBJ whole genome shotgun (WGS) entry which is preliminary data.</text>
</comment>
<evidence type="ECO:0000256" key="5">
    <source>
        <dbReference type="ARBA" id="ARBA00022917"/>
    </source>
</evidence>
<dbReference type="HAMAP" id="MF_00022">
    <property type="entry name" value="Glu_tRNA_synth_type1"/>
    <property type="match status" value="1"/>
</dbReference>
<dbReference type="InterPro" id="IPR033910">
    <property type="entry name" value="GluRS_core"/>
</dbReference>
<evidence type="ECO:0000256" key="1">
    <source>
        <dbReference type="ARBA" id="ARBA00007894"/>
    </source>
</evidence>
<comment type="similarity">
    <text evidence="1 7">Belongs to the class-I aminoacyl-tRNA synthetase family. Glutamate--tRNA ligase type 1 subfamily.</text>
</comment>
<dbReference type="InterPro" id="IPR001412">
    <property type="entry name" value="aa-tRNA-synth_I_CS"/>
</dbReference>
<feature type="binding site" evidence="7">
    <location>
        <position position="108"/>
    </location>
    <ligand>
        <name>Zn(2+)</name>
        <dbReference type="ChEBI" id="CHEBI:29105"/>
    </ligand>
</feature>
<gene>
    <name evidence="7" type="primary">gltX</name>
    <name evidence="10" type="ORF">A2799_00610</name>
</gene>
<organism evidence="10 11">
    <name type="scientific">Candidatus Roizmanbacteria bacterium RIFCSPHIGHO2_01_FULL_39_24</name>
    <dbReference type="NCBI Taxonomy" id="1802032"/>
    <lineage>
        <taxon>Bacteria</taxon>
        <taxon>Candidatus Roizmaniibacteriota</taxon>
    </lineage>
</organism>
<keyword evidence="2 7" id="KW-0436">Ligase</keyword>
<keyword evidence="6 7" id="KW-0030">Aminoacyl-tRNA synthetase</keyword>
<dbReference type="EC" id="6.1.1.17" evidence="7"/>
<comment type="catalytic activity">
    <reaction evidence="7">
        <text>tRNA(Glu) + L-glutamate + ATP = L-glutamyl-tRNA(Glu) + AMP + diphosphate</text>
        <dbReference type="Rhea" id="RHEA:23540"/>
        <dbReference type="Rhea" id="RHEA-COMP:9663"/>
        <dbReference type="Rhea" id="RHEA-COMP:9680"/>
        <dbReference type="ChEBI" id="CHEBI:29985"/>
        <dbReference type="ChEBI" id="CHEBI:30616"/>
        <dbReference type="ChEBI" id="CHEBI:33019"/>
        <dbReference type="ChEBI" id="CHEBI:78442"/>
        <dbReference type="ChEBI" id="CHEBI:78520"/>
        <dbReference type="ChEBI" id="CHEBI:456215"/>
        <dbReference type="EC" id="6.1.1.17"/>
    </reaction>
</comment>
<evidence type="ECO:0000259" key="8">
    <source>
        <dbReference type="Pfam" id="PF00749"/>
    </source>
</evidence>
<feature type="binding site" evidence="7">
    <location>
        <position position="106"/>
    </location>
    <ligand>
        <name>Zn(2+)</name>
        <dbReference type="ChEBI" id="CHEBI:29105"/>
    </ligand>
</feature>
<reference evidence="10 11" key="1">
    <citation type="journal article" date="2016" name="Nat. Commun.">
        <title>Thousands of microbial genomes shed light on interconnected biogeochemical processes in an aquifer system.</title>
        <authorList>
            <person name="Anantharaman K."/>
            <person name="Brown C.T."/>
            <person name="Hug L.A."/>
            <person name="Sharon I."/>
            <person name="Castelle C.J."/>
            <person name="Probst A.J."/>
            <person name="Thomas B.C."/>
            <person name="Singh A."/>
            <person name="Wilkins M.J."/>
            <person name="Karaoz U."/>
            <person name="Brodie E.L."/>
            <person name="Williams K.H."/>
            <person name="Hubbard S.S."/>
            <person name="Banfield J.F."/>
        </authorList>
    </citation>
    <scope>NUCLEOTIDE SEQUENCE [LARGE SCALE GENOMIC DNA]</scope>
</reference>
<evidence type="ECO:0000256" key="3">
    <source>
        <dbReference type="ARBA" id="ARBA00022741"/>
    </source>
</evidence>
<comment type="caution">
    <text evidence="7">Lacks conserved residue(s) required for the propagation of feature annotation.</text>
</comment>
<evidence type="ECO:0000313" key="11">
    <source>
        <dbReference type="Proteomes" id="UP000176850"/>
    </source>
</evidence>
<feature type="binding site" evidence="7">
    <location>
        <position position="252"/>
    </location>
    <ligand>
        <name>ATP</name>
        <dbReference type="ChEBI" id="CHEBI:30616"/>
    </ligand>
</feature>
<dbReference type="PANTHER" id="PTHR43311">
    <property type="entry name" value="GLUTAMATE--TRNA LIGASE"/>
    <property type="match status" value="1"/>
</dbReference>
<evidence type="ECO:0000256" key="7">
    <source>
        <dbReference type="HAMAP-Rule" id="MF_00022"/>
    </source>
</evidence>
<feature type="binding site" evidence="7">
    <location>
        <position position="133"/>
    </location>
    <ligand>
        <name>Zn(2+)</name>
        <dbReference type="ChEBI" id="CHEBI:29105"/>
    </ligand>
</feature>
<comment type="subunit">
    <text evidence="7">Monomer.</text>
</comment>
<feature type="binding site" evidence="7">
    <location>
        <position position="135"/>
    </location>
    <ligand>
        <name>Zn(2+)</name>
        <dbReference type="ChEBI" id="CHEBI:29105"/>
    </ligand>
</feature>
<dbReference type="InterPro" id="IPR020751">
    <property type="entry name" value="aa-tRNA-synth_I_codon-bd_sub2"/>
</dbReference>
<dbReference type="InterPro" id="IPR020058">
    <property type="entry name" value="Glu/Gln-tRNA-synth_Ib_cat-dom"/>
</dbReference>
<dbReference type="NCBIfam" id="TIGR00464">
    <property type="entry name" value="gltX_bact"/>
    <property type="match status" value="1"/>
</dbReference>
<dbReference type="InterPro" id="IPR004527">
    <property type="entry name" value="Glu-tRNA-ligase_bac/mito"/>
</dbReference>
<dbReference type="InterPro" id="IPR000924">
    <property type="entry name" value="Glu/Gln-tRNA-synth"/>
</dbReference>
<dbReference type="Proteomes" id="UP000176850">
    <property type="component" value="Unassembled WGS sequence"/>
</dbReference>
<dbReference type="InterPro" id="IPR008925">
    <property type="entry name" value="aa_tRNA-synth_I_cd-bd_sf"/>
</dbReference>
<dbReference type="InterPro" id="IPR045462">
    <property type="entry name" value="aa-tRNA-synth_I_cd-bd"/>
</dbReference>
<keyword evidence="7" id="KW-0963">Cytoplasm</keyword>
<keyword evidence="5 7" id="KW-0648">Protein biosynthesis</keyword>
<dbReference type="InterPro" id="IPR014729">
    <property type="entry name" value="Rossmann-like_a/b/a_fold"/>
</dbReference>
<dbReference type="GO" id="GO:0008270">
    <property type="term" value="F:zinc ion binding"/>
    <property type="evidence" value="ECO:0007669"/>
    <property type="project" value="UniProtKB-UniRule"/>
</dbReference>
<dbReference type="PROSITE" id="PS00178">
    <property type="entry name" value="AA_TRNA_LIGASE_I"/>
    <property type="match status" value="1"/>
</dbReference>
<dbReference type="InterPro" id="IPR049940">
    <property type="entry name" value="GluQ/Sye"/>
</dbReference>
<comment type="function">
    <text evidence="7">Catalyzes the attachment of glutamate to tRNA(Glu) in a two-step reaction: glutamate is first activated by ATP to form Glu-AMP and then transferred to the acceptor end of tRNA(Glu).</text>
</comment>
<keyword evidence="4 7" id="KW-0067">ATP-binding</keyword>
<name>A0A1F7GLN6_9BACT</name>
<dbReference type="CDD" id="cd00808">
    <property type="entry name" value="GluRS_core"/>
    <property type="match status" value="1"/>
</dbReference>
<evidence type="ECO:0000256" key="2">
    <source>
        <dbReference type="ARBA" id="ARBA00022598"/>
    </source>
</evidence>
<sequence length="464" mass="53972">MVRTRIPPSPTGNDLHIGNLYTALINWAYAKKNNGKFIVRIEDTDRARLVEGAAQQILKTLHAFGLDPDEDMIKGGPYGPYIQSERLELYKKYALQLVSQGDAYYCFCTQERLEEVRQIAITEKKQPKYDRHCLHLSAEEISEKLEKKIPHVIRLHIPEGKTSYTDLIRGTITIENETLDDQVLLKSDGFPTYHLGVVVDDHLMEISHVIRAEEWMASVPKHVLLYDFLKWELPVFAHVPLLRTPEKGKISKRKGAVWVSWYLEEGYLKEAILNYLALMAWSHPDQKEIFSLDEYIQVFDLKDINPSAPIFDVVKLTWMNGEYIRKMEKGKLKEEIYKFFGDKYPEDLIERTLPLIQERIKTLKEYDEYAHFFLEAPKEYEIEISKYKELFEKTSSALTEVSDWKAEKIGEVMQKVALDLGIKNSEYFMAMRVAITGKKISPPLNESMEILGKEETLSRLRMII</sequence>
<dbReference type="SUPFAM" id="SSF48163">
    <property type="entry name" value="An anticodon-binding domain of class I aminoacyl-tRNA synthetases"/>
    <property type="match status" value="1"/>
</dbReference>
<feature type="short sequence motif" description="'KMSKS' region" evidence="7">
    <location>
        <begin position="249"/>
        <end position="253"/>
    </location>
</feature>
<dbReference type="Gene3D" id="3.40.50.620">
    <property type="entry name" value="HUPs"/>
    <property type="match status" value="1"/>
</dbReference>
<dbReference type="GO" id="GO:0005829">
    <property type="term" value="C:cytosol"/>
    <property type="evidence" value="ECO:0007669"/>
    <property type="project" value="TreeGrafter"/>
</dbReference>
<dbReference type="GO" id="GO:0005524">
    <property type="term" value="F:ATP binding"/>
    <property type="evidence" value="ECO:0007669"/>
    <property type="project" value="UniProtKB-UniRule"/>
</dbReference>
<feature type="domain" description="Aminoacyl-tRNA synthetase class I anticodon-binding" evidence="9">
    <location>
        <begin position="338"/>
        <end position="463"/>
    </location>
</feature>
<comment type="subcellular location">
    <subcellularLocation>
        <location evidence="7">Cytoplasm</location>
    </subcellularLocation>
</comment>
<dbReference type="GO" id="GO:0004818">
    <property type="term" value="F:glutamate-tRNA ligase activity"/>
    <property type="evidence" value="ECO:0007669"/>
    <property type="project" value="UniProtKB-UniRule"/>
</dbReference>
<dbReference type="FunFam" id="3.40.50.620:FF:000045">
    <property type="entry name" value="Glutamate--tRNA ligase, mitochondrial"/>
    <property type="match status" value="1"/>
</dbReference>
<dbReference type="Gene3D" id="1.10.10.350">
    <property type="match status" value="1"/>
</dbReference>